<accession>A0A9N8YL51</accession>
<feature type="domain" description="Methyltransferase" evidence="1">
    <location>
        <begin position="53"/>
        <end position="146"/>
    </location>
</feature>
<comment type="caution">
    <text evidence="2">The sequence shown here is derived from an EMBL/GenBank/DDBJ whole genome shotgun (WGS) entry which is preliminary data.</text>
</comment>
<dbReference type="AlphaFoldDB" id="A0A9N8YL51"/>
<dbReference type="SUPFAM" id="SSF53335">
    <property type="entry name" value="S-adenosyl-L-methionine-dependent methyltransferases"/>
    <property type="match status" value="1"/>
</dbReference>
<evidence type="ECO:0000313" key="2">
    <source>
        <dbReference type="EMBL" id="CAG8436240.1"/>
    </source>
</evidence>
<keyword evidence="3" id="KW-1185">Reference proteome</keyword>
<dbReference type="GO" id="GO:0008757">
    <property type="term" value="F:S-adenosylmethionine-dependent methyltransferase activity"/>
    <property type="evidence" value="ECO:0007669"/>
    <property type="project" value="InterPro"/>
</dbReference>
<dbReference type="PANTHER" id="PTHR43591">
    <property type="entry name" value="METHYLTRANSFERASE"/>
    <property type="match status" value="1"/>
</dbReference>
<dbReference type="CDD" id="cd02440">
    <property type="entry name" value="AdoMet_MTases"/>
    <property type="match status" value="1"/>
</dbReference>
<evidence type="ECO:0000259" key="1">
    <source>
        <dbReference type="Pfam" id="PF13649"/>
    </source>
</evidence>
<reference evidence="2" key="1">
    <citation type="submission" date="2021-06" db="EMBL/GenBank/DDBJ databases">
        <authorList>
            <person name="Kallberg Y."/>
            <person name="Tangrot J."/>
            <person name="Rosling A."/>
        </authorList>
    </citation>
    <scope>NUCLEOTIDE SEQUENCE</scope>
    <source>
        <strain evidence="2">87-6 pot B 2015</strain>
    </source>
</reference>
<dbReference type="InterPro" id="IPR029063">
    <property type="entry name" value="SAM-dependent_MTases_sf"/>
</dbReference>
<dbReference type="PANTHER" id="PTHR43591:SF24">
    <property type="entry name" value="2-METHOXY-6-POLYPRENYL-1,4-BENZOQUINOL METHYLASE, MITOCHONDRIAL"/>
    <property type="match status" value="1"/>
</dbReference>
<protein>
    <submittedName>
        <fullName evidence="2">12546_t:CDS:1</fullName>
    </submittedName>
</protein>
<sequence>MGCHKSKHLVDDNVPISLETSFSQMIHYVHRFIWQGNFSSPIIERLNAGNARILNIGCGPGTGCWLLNMAREYRWDNFFGVDVDSSVIPTNVSDLNAIFLKLDTLERLPFASETFDFVFLQFVSFTKEQWQERIVNELVRVCKRGGWIEIMDCENKFYNEGEATKRLMTAYRFYLESRQINPLIGSEFVRLLRETDQIGSIKREEKECFLGNEGGRAGQYLLRDFELNLQNPRDIMSETMGCTKEEYEELIQEFHNEVKRLKTSIKYVRVYGQKN</sequence>
<evidence type="ECO:0000313" key="3">
    <source>
        <dbReference type="Proteomes" id="UP000789375"/>
    </source>
</evidence>
<dbReference type="Gene3D" id="3.40.50.150">
    <property type="entry name" value="Vaccinia Virus protein VP39"/>
    <property type="match status" value="1"/>
</dbReference>
<name>A0A9N8YL51_FUNMO</name>
<proteinExistence type="predicted"/>
<dbReference type="Pfam" id="PF13649">
    <property type="entry name" value="Methyltransf_25"/>
    <property type="match status" value="1"/>
</dbReference>
<dbReference type="Proteomes" id="UP000789375">
    <property type="component" value="Unassembled WGS sequence"/>
</dbReference>
<dbReference type="EMBL" id="CAJVPP010000033">
    <property type="protein sequence ID" value="CAG8436240.1"/>
    <property type="molecule type" value="Genomic_DNA"/>
</dbReference>
<organism evidence="2 3">
    <name type="scientific">Funneliformis mosseae</name>
    <name type="common">Endomycorrhizal fungus</name>
    <name type="synonym">Glomus mosseae</name>
    <dbReference type="NCBI Taxonomy" id="27381"/>
    <lineage>
        <taxon>Eukaryota</taxon>
        <taxon>Fungi</taxon>
        <taxon>Fungi incertae sedis</taxon>
        <taxon>Mucoromycota</taxon>
        <taxon>Glomeromycotina</taxon>
        <taxon>Glomeromycetes</taxon>
        <taxon>Glomerales</taxon>
        <taxon>Glomeraceae</taxon>
        <taxon>Funneliformis</taxon>
    </lineage>
</organism>
<gene>
    <name evidence="2" type="ORF">FMOSSE_LOCUS363</name>
</gene>
<dbReference type="InterPro" id="IPR041698">
    <property type="entry name" value="Methyltransf_25"/>
</dbReference>